<dbReference type="AlphaFoldDB" id="A0A828YY95"/>
<sequence length="179" mass="20152">MKVISVIVSFFFLTCSSQNEQTLNSIPVVSQPAPKAALFLLNKKDTVYIEKCSCSVRKLPMQSGAGHFGDAFLAHLTPESDREFELTCKGKITNKTLYKLQNVQLQWEYLSATKFPIEKGPVREYQNNYILPKSVANISLVIGRDSGIKNFFTKEVKHYECKITSVVESESSETIGMKE</sequence>
<dbReference type="EMBL" id="AFLV02000065">
    <property type="protein sequence ID" value="EKR63000.1"/>
    <property type="molecule type" value="Genomic_DNA"/>
</dbReference>
<evidence type="ECO:0000313" key="1">
    <source>
        <dbReference type="EMBL" id="EKR63000.1"/>
    </source>
</evidence>
<comment type="caution">
    <text evidence="1">The sequence shown here is derived from an EMBL/GenBank/DDBJ whole genome shotgun (WGS) entry which is preliminary data.</text>
</comment>
<evidence type="ECO:0000313" key="2">
    <source>
        <dbReference type="Proteomes" id="UP000001338"/>
    </source>
</evidence>
<gene>
    <name evidence="1" type="ORF">LEP1GSC036_2546</name>
</gene>
<dbReference type="RefSeq" id="WP_004498288.1">
    <property type="nucleotide sequence ID" value="NZ_AFLV02000065.1"/>
</dbReference>
<proteinExistence type="predicted"/>
<reference evidence="1 2" key="1">
    <citation type="submission" date="2012-10" db="EMBL/GenBank/DDBJ databases">
        <authorList>
            <person name="Harkins D.M."/>
            <person name="Durkin A.S."/>
            <person name="Brinkac L.M."/>
            <person name="Haft D.H."/>
            <person name="Selengut J.D."/>
            <person name="Sanka R."/>
            <person name="DePew J."/>
            <person name="Purushe J."/>
            <person name="Whelen A.C."/>
            <person name="Vinetz J.M."/>
            <person name="Sutton G.G."/>
            <person name="Nierman W.C."/>
            <person name="Fouts D.E."/>
        </authorList>
    </citation>
    <scope>NUCLEOTIDE SEQUENCE [LARGE SCALE GENOMIC DNA]</scope>
    <source>
        <strain evidence="1 2">2006001853</strain>
    </source>
</reference>
<accession>A0A828YY95</accession>
<organism evidence="1 2">
    <name type="scientific">Leptospira weilii str. 2006001853</name>
    <dbReference type="NCBI Taxonomy" id="1001589"/>
    <lineage>
        <taxon>Bacteria</taxon>
        <taxon>Pseudomonadati</taxon>
        <taxon>Spirochaetota</taxon>
        <taxon>Spirochaetia</taxon>
        <taxon>Leptospirales</taxon>
        <taxon>Leptospiraceae</taxon>
        <taxon>Leptospira</taxon>
    </lineage>
</organism>
<evidence type="ECO:0008006" key="3">
    <source>
        <dbReference type="Google" id="ProtNLM"/>
    </source>
</evidence>
<dbReference type="Proteomes" id="UP000001338">
    <property type="component" value="Unassembled WGS sequence"/>
</dbReference>
<name>A0A828YY95_9LEPT</name>
<protein>
    <recommendedName>
        <fullName evidence="3">Lipoprotein</fullName>
    </recommendedName>
</protein>
<dbReference type="GeneID" id="61112518"/>